<dbReference type="InParanoid" id="A0A1B4XHV0"/>
<evidence type="ECO:0000256" key="6">
    <source>
        <dbReference type="ARBA" id="ARBA00023027"/>
    </source>
</evidence>
<name>A0A1B4XHV0_9GAMM</name>
<dbReference type="RefSeq" id="WP_096361131.1">
    <property type="nucleotide sequence ID" value="NZ_AP014879.1"/>
</dbReference>
<dbReference type="InterPro" id="IPR017437">
    <property type="entry name" value="ATP-NAD_kinase_PpnK-typ_C"/>
</dbReference>
<feature type="binding site" evidence="8">
    <location>
        <begin position="188"/>
        <end position="193"/>
    </location>
    <ligand>
        <name>NAD(+)</name>
        <dbReference type="ChEBI" id="CHEBI:57540"/>
    </ligand>
</feature>
<organism evidence="9 10">
    <name type="scientific">Sulfuricaulis limicola</name>
    <dbReference type="NCBI Taxonomy" id="1620215"/>
    <lineage>
        <taxon>Bacteria</taxon>
        <taxon>Pseudomonadati</taxon>
        <taxon>Pseudomonadota</taxon>
        <taxon>Gammaproteobacteria</taxon>
        <taxon>Acidiferrobacterales</taxon>
        <taxon>Acidiferrobacteraceae</taxon>
        <taxon>Sulfuricaulis</taxon>
    </lineage>
</organism>
<dbReference type="GO" id="GO:0005524">
    <property type="term" value="F:ATP binding"/>
    <property type="evidence" value="ECO:0007669"/>
    <property type="project" value="UniProtKB-KW"/>
</dbReference>
<evidence type="ECO:0000256" key="8">
    <source>
        <dbReference type="HAMAP-Rule" id="MF_00361"/>
    </source>
</evidence>
<keyword evidence="4 8" id="KW-0067">ATP-binding</keyword>
<evidence type="ECO:0000256" key="1">
    <source>
        <dbReference type="ARBA" id="ARBA00022679"/>
    </source>
</evidence>
<evidence type="ECO:0000256" key="4">
    <source>
        <dbReference type="ARBA" id="ARBA00022840"/>
    </source>
</evidence>
<feature type="binding site" evidence="8">
    <location>
        <position position="248"/>
    </location>
    <ligand>
        <name>NAD(+)</name>
        <dbReference type="ChEBI" id="CHEBI:57540"/>
    </ligand>
</feature>
<accession>A0A1B4XHV0</accession>
<keyword evidence="10" id="KW-1185">Reference proteome</keyword>
<comment type="similarity">
    <text evidence="8">Belongs to the NAD kinase family.</text>
</comment>
<dbReference type="FunFam" id="2.60.200.30:FF:000009">
    <property type="entry name" value="Poly(P)/ATP NAD kinase"/>
    <property type="match status" value="1"/>
</dbReference>
<evidence type="ECO:0000313" key="9">
    <source>
        <dbReference type="EMBL" id="BAV34384.1"/>
    </source>
</evidence>
<dbReference type="OrthoDB" id="9774737at2"/>
<dbReference type="AlphaFoldDB" id="A0A1B4XHV0"/>
<keyword evidence="3 8" id="KW-0418">Kinase</keyword>
<keyword evidence="5 8" id="KW-0521">NADP</keyword>
<dbReference type="InterPro" id="IPR017438">
    <property type="entry name" value="ATP-NAD_kinase_N"/>
</dbReference>
<dbReference type="Pfam" id="PF01513">
    <property type="entry name" value="NAD_kinase"/>
    <property type="match status" value="1"/>
</dbReference>
<dbReference type="Pfam" id="PF20143">
    <property type="entry name" value="NAD_kinase_C"/>
    <property type="match status" value="1"/>
</dbReference>
<feature type="binding site" evidence="8">
    <location>
        <begin position="73"/>
        <end position="74"/>
    </location>
    <ligand>
        <name>NAD(+)</name>
        <dbReference type="ChEBI" id="CHEBI:57540"/>
    </ligand>
</feature>
<evidence type="ECO:0000256" key="2">
    <source>
        <dbReference type="ARBA" id="ARBA00022741"/>
    </source>
</evidence>
<dbReference type="PANTHER" id="PTHR20275:SF0">
    <property type="entry name" value="NAD KINASE"/>
    <property type="match status" value="1"/>
</dbReference>
<dbReference type="KEGG" id="slim:SCL_2095"/>
<dbReference type="GO" id="GO:0006741">
    <property type="term" value="P:NADP+ biosynthetic process"/>
    <property type="evidence" value="ECO:0007669"/>
    <property type="project" value="UniProtKB-UniRule"/>
</dbReference>
<protein>
    <recommendedName>
        <fullName evidence="8">NAD kinase</fullName>
        <ecNumber evidence="8">2.7.1.23</ecNumber>
    </recommendedName>
    <alternativeName>
        <fullName evidence="8">ATP-dependent NAD kinase</fullName>
    </alternativeName>
</protein>
<reference evidence="9 10" key="1">
    <citation type="submission" date="2015-05" db="EMBL/GenBank/DDBJ databases">
        <title>Complete genome sequence of a sulfur-oxidizing gammaproteobacterium strain HA5.</title>
        <authorList>
            <person name="Miura A."/>
            <person name="Kojima H."/>
            <person name="Fukui M."/>
        </authorList>
    </citation>
    <scope>NUCLEOTIDE SEQUENCE [LARGE SCALE GENOMIC DNA]</scope>
    <source>
        <strain evidence="9 10">HA5</strain>
    </source>
</reference>
<dbReference type="GO" id="GO:0046872">
    <property type="term" value="F:metal ion binding"/>
    <property type="evidence" value="ECO:0007669"/>
    <property type="project" value="UniProtKB-UniRule"/>
</dbReference>
<sequence>MDKKIKTVGLFGKYQDQTVVEHLRRLEEFLLGRKLKVLLDQATAEHFPGSKSPSRPRAAIGSEIDLAVVVGGDGTLLNVARELAPHHVPIIGVNLGRLGFLTDIQAETMTTEIGKILGGDYQTETRLLLHAEVMRKGRIVHTASAFNDVIVAKGELARMIEFETFVDGEFVHSIRGDGIIIASPTGSTAYALSSGGPILHPTLDAIAIVPICPHTLSNRPIVISSDSIVEILVSRIAEQHAYSAYDGQSTFTLQDHDRVYIRRSEHEVELLHPSGRSHFEVMRIKLHWGRKL</sequence>
<keyword evidence="8" id="KW-0963">Cytoplasm</keyword>
<dbReference type="SUPFAM" id="SSF111331">
    <property type="entry name" value="NAD kinase/diacylglycerol kinase-like"/>
    <property type="match status" value="1"/>
</dbReference>
<evidence type="ECO:0000256" key="5">
    <source>
        <dbReference type="ARBA" id="ARBA00022857"/>
    </source>
</evidence>
<dbReference type="InterPro" id="IPR002504">
    <property type="entry name" value="NADK"/>
</dbReference>
<keyword evidence="1 8" id="KW-0808">Transferase</keyword>
<proteinExistence type="inferred from homology"/>
<keyword evidence="2 8" id="KW-0547">Nucleotide-binding</keyword>
<dbReference type="GO" id="GO:0003951">
    <property type="term" value="F:NAD+ kinase activity"/>
    <property type="evidence" value="ECO:0007669"/>
    <property type="project" value="UniProtKB-UniRule"/>
</dbReference>
<feature type="binding site" evidence="8">
    <location>
        <position position="158"/>
    </location>
    <ligand>
        <name>NAD(+)</name>
        <dbReference type="ChEBI" id="CHEBI:57540"/>
    </ligand>
</feature>
<comment type="cofactor">
    <cofactor evidence="8">
        <name>a divalent metal cation</name>
        <dbReference type="ChEBI" id="CHEBI:60240"/>
    </cofactor>
</comment>
<dbReference type="Gene3D" id="2.60.200.30">
    <property type="entry name" value="Probable inorganic polyphosphate/atp-NAD kinase, domain 2"/>
    <property type="match status" value="1"/>
</dbReference>
<evidence type="ECO:0000256" key="7">
    <source>
        <dbReference type="ARBA" id="ARBA00047925"/>
    </source>
</evidence>
<dbReference type="PANTHER" id="PTHR20275">
    <property type="entry name" value="NAD KINASE"/>
    <property type="match status" value="1"/>
</dbReference>
<comment type="caution">
    <text evidence="8">Lacks conserved residue(s) required for the propagation of feature annotation.</text>
</comment>
<keyword evidence="6 8" id="KW-0520">NAD</keyword>
<dbReference type="Proteomes" id="UP000243180">
    <property type="component" value="Chromosome"/>
</dbReference>
<dbReference type="InterPro" id="IPR016064">
    <property type="entry name" value="NAD/diacylglycerol_kinase_sf"/>
</dbReference>
<feature type="binding site" evidence="8">
    <location>
        <position position="177"/>
    </location>
    <ligand>
        <name>NAD(+)</name>
        <dbReference type="ChEBI" id="CHEBI:57540"/>
    </ligand>
</feature>
<dbReference type="GO" id="GO:0051287">
    <property type="term" value="F:NAD binding"/>
    <property type="evidence" value="ECO:0007669"/>
    <property type="project" value="UniProtKB-ARBA"/>
</dbReference>
<comment type="catalytic activity">
    <reaction evidence="7 8">
        <text>NAD(+) + ATP = ADP + NADP(+) + H(+)</text>
        <dbReference type="Rhea" id="RHEA:18629"/>
        <dbReference type="ChEBI" id="CHEBI:15378"/>
        <dbReference type="ChEBI" id="CHEBI:30616"/>
        <dbReference type="ChEBI" id="CHEBI:57540"/>
        <dbReference type="ChEBI" id="CHEBI:58349"/>
        <dbReference type="ChEBI" id="CHEBI:456216"/>
        <dbReference type="EC" id="2.7.1.23"/>
    </reaction>
</comment>
<feature type="active site" description="Proton acceptor" evidence="8">
    <location>
        <position position="73"/>
    </location>
</feature>
<feature type="binding site" evidence="8">
    <location>
        <position position="175"/>
    </location>
    <ligand>
        <name>NAD(+)</name>
        <dbReference type="ChEBI" id="CHEBI:57540"/>
    </ligand>
</feature>
<dbReference type="EMBL" id="AP014879">
    <property type="protein sequence ID" value="BAV34384.1"/>
    <property type="molecule type" value="Genomic_DNA"/>
</dbReference>
<dbReference type="FunCoup" id="A0A1B4XHV0">
    <property type="interactions" value="531"/>
</dbReference>
<dbReference type="NCBIfam" id="NF002306">
    <property type="entry name" value="PRK01231.1"/>
    <property type="match status" value="1"/>
</dbReference>
<dbReference type="HAMAP" id="MF_00361">
    <property type="entry name" value="NAD_kinase"/>
    <property type="match status" value="1"/>
</dbReference>
<evidence type="ECO:0000313" key="10">
    <source>
        <dbReference type="Proteomes" id="UP000243180"/>
    </source>
</evidence>
<gene>
    <name evidence="8" type="primary">nadK</name>
    <name evidence="9" type="ORF">SCL_2095</name>
</gene>
<comment type="subcellular location">
    <subcellularLocation>
        <location evidence="8">Cytoplasm</location>
    </subcellularLocation>
</comment>
<dbReference type="Gene3D" id="3.40.50.10330">
    <property type="entry name" value="Probable inorganic polyphosphate/atp-NAD kinase, domain 1"/>
    <property type="match status" value="1"/>
</dbReference>
<dbReference type="GO" id="GO:0005737">
    <property type="term" value="C:cytoplasm"/>
    <property type="evidence" value="ECO:0007669"/>
    <property type="project" value="UniProtKB-SubCell"/>
</dbReference>
<evidence type="ECO:0000256" key="3">
    <source>
        <dbReference type="ARBA" id="ARBA00022777"/>
    </source>
</evidence>
<dbReference type="GO" id="GO:0019674">
    <property type="term" value="P:NAD+ metabolic process"/>
    <property type="evidence" value="ECO:0007669"/>
    <property type="project" value="InterPro"/>
</dbReference>
<comment type="function">
    <text evidence="8">Involved in the regulation of the intracellular balance of NAD and NADP, and is a key enzyme in the biosynthesis of NADP. Catalyzes specifically the phosphorylation on 2'-hydroxyl of the adenosine moiety of NAD to yield NADP.</text>
</comment>
<dbReference type="EC" id="2.7.1.23" evidence="8"/>
<feature type="binding site" evidence="8">
    <location>
        <begin position="147"/>
        <end position="148"/>
    </location>
    <ligand>
        <name>NAD(+)</name>
        <dbReference type="ChEBI" id="CHEBI:57540"/>
    </ligand>
</feature>